<sequence length="327" mass="36293">MSAAAFAGRAPVTLTDLHPRPDDIAADAVAGLSRTPKHLPSKYFYDAEGSRLFEAITRQPEYYPTRTELALLDARMPAIAQAIGPGAHVVEYGSGSGRKTERLLEGLIDPVAYTPVEISRTAVLEATERLAGRFPQLEMLPVCGDFTRPLQLPQARRHARRMLMFFPGSTIGNFTDAEAVRLLDAMRRSMGRDGAALIGIDLVKDPALIEAAYNDAAGVTERFTLNLLERLNREVGSDFDVDAFAHRAVYVRERERIETALVSRRAQTVHLAGRGFRFEEGEAMLVEYSQKYSDDHFAELAAIAGLRVTHGWNDPRDWMGLRLLRPS</sequence>
<organism evidence="4 5">
    <name type="scientific">Xanthomonas boreopolis</name>
    <dbReference type="NCBI Taxonomy" id="86183"/>
    <lineage>
        <taxon>Bacteria</taxon>
        <taxon>Pseudomonadati</taxon>
        <taxon>Pseudomonadota</taxon>
        <taxon>Gammaproteobacteria</taxon>
        <taxon>Lysobacterales</taxon>
        <taxon>Lysobacteraceae</taxon>
        <taxon>Xanthomonas</taxon>
    </lineage>
</organism>
<evidence type="ECO:0000259" key="3">
    <source>
        <dbReference type="Pfam" id="PF10017"/>
    </source>
</evidence>
<reference evidence="4" key="1">
    <citation type="journal article" date="2014" name="Int. J. Syst. Evol. Microbiol.">
        <title>Complete genome sequence of Corynebacterium casei LMG S-19264T (=DSM 44701T), isolated from a smear-ripened cheese.</title>
        <authorList>
            <consortium name="US DOE Joint Genome Institute (JGI-PGF)"/>
            <person name="Walter F."/>
            <person name="Albersmeier A."/>
            <person name="Kalinowski J."/>
            <person name="Ruckert C."/>
        </authorList>
    </citation>
    <scope>NUCLEOTIDE SEQUENCE</scope>
    <source>
        <strain evidence="4">JCM 13306</strain>
    </source>
</reference>
<dbReference type="EMBL" id="BNBA01000035">
    <property type="protein sequence ID" value="GHH59190.1"/>
    <property type="molecule type" value="Genomic_DNA"/>
</dbReference>
<proteinExistence type="predicted"/>
<dbReference type="GO" id="GO:0032259">
    <property type="term" value="P:methylation"/>
    <property type="evidence" value="ECO:0007669"/>
    <property type="project" value="UniProtKB-KW"/>
</dbReference>
<accession>A0A919FBC5</accession>
<protein>
    <submittedName>
        <fullName evidence="4">Dimethylhistidine N-methyltransferase</fullName>
    </submittedName>
</protein>
<evidence type="ECO:0000256" key="2">
    <source>
        <dbReference type="ARBA" id="ARBA00022679"/>
    </source>
</evidence>
<reference evidence="4" key="2">
    <citation type="submission" date="2020-09" db="EMBL/GenBank/DDBJ databases">
        <authorList>
            <person name="Sun Q."/>
            <person name="Ohkuma M."/>
        </authorList>
    </citation>
    <scope>NUCLEOTIDE SEQUENCE</scope>
    <source>
        <strain evidence="4">JCM 13306</strain>
    </source>
</reference>
<dbReference type="AlphaFoldDB" id="A0A919FBC5"/>
<evidence type="ECO:0000313" key="5">
    <source>
        <dbReference type="Proteomes" id="UP000623958"/>
    </source>
</evidence>
<dbReference type="Gene3D" id="3.40.50.150">
    <property type="entry name" value="Vaccinia Virus protein VP39"/>
    <property type="match status" value="1"/>
</dbReference>
<name>A0A919FBC5_9XANT</name>
<dbReference type="Pfam" id="PF10017">
    <property type="entry name" value="Methyltransf_33"/>
    <property type="match status" value="1"/>
</dbReference>
<dbReference type="InterPro" id="IPR029063">
    <property type="entry name" value="SAM-dependent_MTases_sf"/>
</dbReference>
<dbReference type="InterPro" id="IPR019257">
    <property type="entry name" value="MeTrfase_dom"/>
</dbReference>
<gene>
    <name evidence="4" type="ORF">GCM10009090_33030</name>
</gene>
<dbReference type="NCBIfam" id="TIGR03438">
    <property type="entry name" value="egtD_ergothio"/>
    <property type="match status" value="1"/>
</dbReference>
<dbReference type="InterPro" id="IPR035094">
    <property type="entry name" value="EgtD"/>
</dbReference>
<evidence type="ECO:0000256" key="1">
    <source>
        <dbReference type="ARBA" id="ARBA00022603"/>
    </source>
</evidence>
<keyword evidence="5" id="KW-1185">Reference proteome</keyword>
<comment type="caution">
    <text evidence="4">The sequence shown here is derived from an EMBL/GenBank/DDBJ whole genome shotgun (WGS) entry which is preliminary data.</text>
</comment>
<dbReference type="PANTHER" id="PTHR43397:SF1">
    <property type="entry name" value="ERGOTHIONEINE BIOSYNTHESIS PROTEIN 1"/>
    <property type="match status" value="1"/>
</dbReference>
<evidence type="ECO:0000313" key="4">
    <source>
        <dbReference type="EMBL" id="GHH59190.1"/>
    </source>
</evidence>
<dbReference type="InterPro" id="IPR017804">
    <property type="entry name" value="MeTrfase_EgtD-like"/>
</dbReference>
<dbReference type="PIRSF" id="PIRSF018005">
    <property type="entry name" value="UCP018005"/>
    <property type="match status" value="1"/>
</dbReference>
<keyword evidence="1" id="KW-0489">Methyltransferase</keyword>
<dbReference type="PANTHER" id="PTHR43397">
    <property type="entry name" value="ERGOTHIONEINE BIOSYNTHESIS PROTEIN 1"/>
    <property type="match status" value="1"/>
</dbReference>
<dbReference type="Proteomes" id="UP000623958">
    <property type="component" value="Unassembled WGS sequence"/>
</dbReference>
<keyword evidence="2" id="KW-0808">Transferase</keyword>
<feature type="domain" description="Histidine-specific methyltransferase SAM-dependent" evidence="3">
    <location>
        <begin position="25"/>
        <end position="325"/>
    </location>
</feature>
<dbReference type="SUPFAM" id="SSF53335">
    <property type="entry name" value="S-adenosyl-L-methionine-dependent methyltransferases"/>
    <property type="match status" value="1"/>
</dbReference>
<dbReference type="RefSeq" id="WP_434026862.1">
    <property type="nucleotide sequence ID" value="NZ_BNBA01000035.1"/>
</dbReference>
<dbReference type="InterPro" id="IPR051128">
    <property type="entry name" value="EgtD_Methyltrsf_superfamily"/>
</dbReference>
<dbReference type="GO" id="GO:0008168">
    <property type="term" value="F:methyltransferase activity"/>
    <property type="evidence" value="ECO:0007669"/>
    <property type="project" value="UniProtKB-KW"/>
</dbReference>